<proteinExistence type="predicted"/>
<dbReference type="EMBL" id="CP097899">
    <property type="protein sequence ID" value="URN95866.1"/>
    <property type="molecule type" value="Genomic_DNA"/>
</dbReference>
<evidence type="ECO:0000313" key="4">
    <source>
        <dbReference type="Proteomes" id="UP001056756"/>
    </source>
</evidence>
<keyword evidence="2" id="KW-0732">Signal</keyword>
<dbReference type="SUPFAM" id="SSF53850">
    <property type="entry name" value="Periplasmic binding protein-like II"/>
    <property type="match status" value="1"/>
</dbReference>
<dbReference type="InterPro" id="IPR050490">
    <property type="entry name" value="Bact_solute-bd_prot1"/>
</dbReference>
<dbReference type="KEGG" id="plig:NAG76_06375"/>
<dbReference type="Proteomes" id="UP001056756">
    <property type="component" value="Chromosome"/>
</dbReference>
<protein>
    <submittedName>
        <fullName evidence="3">Extracellular solute-binding protein</fullName>
    </submittedName>
</protein>
<accession>A0A9J6ZI40</accession>
<feature type="compositionally biased region" description="Polar residues" evidence="1">
    <location>
        <begin position="37"/>
        <end position="53"/>
    </location>
</feature>
<dbReference type="PANTHER" id="PTHR43649:SF12">
    <property type="entry name" value="DIACETYLCHITOBIOSE BINDING PROTEIN DASA"/>
    <property type="match status" value="1"/>
</dbReference>
<evidence type="ECO:0000256" key="1">
    <source>
        <dbReference type="SAM" id="MobiDB-lite"/>
    </source>
</evidence>
<dbReference type="PROSITE" id="PS51257">
    <property type="entry name" value="PROKAR_LIPOPROTEIN"/>
    <property type="match status" value="1"/>
</dbReference>
<dbReference type="PANTHER" id="PTHR43649">
    <property type="entry name" value="ARABINOSE-BINDING PROTEIN-RELATED"/>
    <property type="match status" value="1"/>
</dbReference>
<dbReference type="Gene3D" id="3.40.190.10">
    <property type="entry name" value="Periplasmic binding protein-like II"/>
    <property type="match status" value="2"/>
</dbReference>
<feature type="region of interest" description="Disordered" evidence="1">
    <location>
        <begin position="29"/>
        <end position="55"/>
    </location>
</feature>
<organism evidence="3 4">
    <name type="scientific">Candidatus Pristimantibacillus lignocellulolyticus</name>
    <dbReference type="NCBI Taxonomy" id="2994561"/>
    <lineage>
        <taxon>Bacteria</taxon>
        <taxon>Bacillati</taxon>
        <taxon>Bacillota</taxon>
        <taxon>Bacilli</taxon>
        <taxon>Bacillales</taxon>
        <taxon>Paenibacillaceae</taxon>
        <taxon>Candidatus Pristimantibacillus</taxon>
    </lineage>
</organism>
<sequence>MKRNLMKQRLALILFVILMLAIAACSKTEKTEPAPSPTVNDKSETPPSESTLNPDEAAWKLDTSPVDLTWFVGASWYGNSWGESLTSKYVTEKTGVNVKIEVPSGEANEQITLMMTSGKLPDLITMGSWENAVKKLWEGDHVYALNELADQYDPYFFKVAGDGTLKWYRQENGNTYGVPNDSYSPNLMHETGMTAANQTFLVRKDLYEEMGSPDLSTPEGFLNALQLIKDKYPEYKGQPISPFFAQGNVPYGMSEYLQNLLAVPFEKDGKVYDRTTDPDYIAWLKTFRTAYERGLLNVDFLVDSDSQVEEKTNNARYFMMIREWNGMTAVNPLLAASENPDSYYIAVDGPQNSNGDKAKLFPGNMDGWMVTMISKSNKNPERAIRFLTYLASEEGQMDLFLGKEGETWEMVDGKPKFKPEMVDLLETDVVKMEKDYGIMDTYWMVRNPVIINQWRPEKVAVIKQMEDFANSQADIDSGIYKGLDPQGDSDAAVAWARISQSWAEVMPELITAKDEAAFDKIFADFIERRASYGFDLVTEFRQAELDVRKAKMAE</sequence>
<feature type="signal peptide" evidence="2">
    <location>
        <begin position="1"/>
        <end position="23"/>
    </location>
</feature>
<dbReference type="InterPro" id="IPR006059">
    <property type="entry name" value="SBP"/>
</dbReference>
<name>A0A9J6ZI40_9BACL</name>
<dbReference type="Pfam" id="PF01547">
    <property type="entry name" value="SBP_bac_1"/>
    <property type="match status" value="1"/>
</dbReference>
<reference evidence="3" key="1">
    <citation type="submission" date="2022-05" db="EMBL/GenBank/DDBJ databases">
        <title>Novel bacterial taxa in a minimal lignocellulolytic consortium and its capacity to transform plastics disclosed by genome-resolved metagenomics.</title>
        <authorList>
            <person name="Rodriguez C.A.D."/>
            <person name="Diaz-Garcia L."/>
            <person name="Herrera K."/>
            <person name="Tarazona N.A."/>
            <person name="Sproer C."/>
            <person name="Overmann J."/>
            <person name="Jimenez D.J."/>
        </authorList>
    </citation>
    <scope>NUCLEOTIDE SEQUENCE</scope>
    <source>
        <strain evidence="3">MAG5</strain>
    </source>
</reference>
<evidence type="ECO:0000256" key="2">
    <source>
        <dbReference type="SAM" id="SignalP"/>
    </source>
</evidence>
<dbReference type="AlphaFoldDB" id="A0A9J6ZI40"/>
<gene>
    <name evidence="3" type="ORF">NAG76_06375</name>
</gene>
<evidence type="ECO:0000313" key="3">
    <source>
        <dbReference type="EMBL" id="URN95866.1"/>
    </source>
</evidence>
<feature type="chain" id="PRO_5039897354" evidence="2">
    <location>
        <begin position="24"/>
        <end position="554"/>
    </location>
</feature>